<sequence length="364" mass="41320">MNRKLWSVVAVVLLAAVIPVSSWALSMPKDLLTYTVSVTSSGSGQLYWNYGKNMEFFLCNGSDAYNQNCRIKKSESYKFTTLIDRGIVPKADDGWFFDGFYDKSGAKLLMKPVNIDVIRITVDGLYAYDYLLSFDNTAYKNYTKKRYQDEMKQYLRKLYGVSRYKVMFSTQLYNLPRKSADLYPKFKAKTLRKVQFPQDIDKVYGNPNFALWPNCPKASDVSYKSSNAKVLSIDKTSGLCKIKGEGIATVTLTLPETDRYLAETAKVKVRIKPTATPILSIRKKAEKSYELKWKPDTKCSGYEIEIGSDVSFSKIAARKTVNSAKTGITKITIPKNAVCKVIRIRAYKRSCGEKLYGAHDVRRL</sequence>
<evidence type="ECO:0000313" key="1">
    <source>
        <dbReference type="EMBL" id="RHJ82773.1"/>
    </source>
</evidence>
<comment type="caution">
    <text evidence="1">The sequence shown here is derived from an EMBL/GenBank/DDBJ whole genome shotgun (WGS) entry which is preliminary data.</text>
</comment>
<dbReference type="SUPFAM" id="SSF49373">
    <property type="entry name" value="Invasin/intimin cell-adhesion fragments"/>
    <property type="match status" value="1"/>
</dbReference>
<accession>A0A415DSV4</accession>
<organism evidence="1 2">
    <name type="scientific">Emergencia timonensis</name>
    <dbReference type="NCBI Taxonomy" id="1776384"/>
    <lineage>
        <taxon>Bacteria</taxon>
        <taxon>Bacillati</taxon>
        <taxon>Bacillota</taxon>
        <taxon>Clostridia</taxon>
        <taxon>Peptostreptococcales</taxon>
        <taxon>Anaerovoracaceae</taxon>
        <taxon>Emergencia</taxon>
    </lineage>
</organism>
<dbReference type="Gene3D" id="2.60.40.1080">
    <property type="match status" value="1"/>
</dbReference>
<dbReference type="Proteomes" id="UP000284841">
    <property type="component" value="Unassembled WGS sequence"/>
</dbReference>
<proteinExistence type="predicted"/>
<keyword evidence="2" id="KW-1185">Reference proteome</keyword>
<evidence type="ECO:0008006" key="3">
    <source>
        <dbReference type="Google" id="ProtNLM"/>
    </source>
</evidence>
<gene>
    <name evidence="1" type="ORF">DW099_19630</name>
</gene>
<dbReference type="STRING" id="1776384.GCA_900086585_03484"/>
<name>A0A415DSV4_9FIRM</name>
<dbReference type="InterPro" id="IPR008964">
    <property type="entry name" value="Invasin/intimin_cell_adhesion"/>
</dbReference>
<evidence type="ECO:0000313" key="2">
    <source>
        <dbReference type="Proteomes" id="UP000284841"/>
    </source>
</evidence>
<dbReference type="EMBL" id="QRMS01000012">
    <property type="protein sequence ID" value="RHJ82773.1"/>
    <property type="molecule type" value="Genomic_DNA"/>
</dbReference>
<protein>
    <recommendedName>
        <fullName evidence="3">BIG2 domain-containing protein</fullName>
    </recommendedName>
</protein>
<dbReference type="RefSeq" id="WP_118336747.1">
    <property type="nucleotide sequence ID" value="NZ_AP025567.1"/>
</dbReference>
<dbReference type="AlphaFoldDB" id="A0A415DSV4"/>
<reference evidence="1 2" key="1">
    <citation type="submission" date="2018-08" db="EMBL/GenBank/DDBJ databases">
        <title>A genome reference for cultivated species of the human gut microbiota.</title>
        <authorList>
            <person name="Zou Y."/>
            <person name="Xue W."/>
            <person name="Luo G."/>
        </authorList>
    </citation>
    <scope>NUCLEOTIDE SEQUENCE [LARGE SCALE GENOMIC DNA]</scope>
    <source>
        <strain evidence="1 2">AM07-24</strain>
    </source>
</reference>
<dbReference type="OrthoDB" id="2082439at2"/>